<accession>A0A7C9QUM7</accession>
<keyword evidence="2" id="KW-1185">Reference proteome</keyword>
<gene>
    <name evidence="1" type="ORF">G4223_10300</name>
</gene>
<comment type="caution">
    <text evidence="1">The sequence shown here is derived from an EMBL/GenBank/DDBJ whole genome shotgun (WGS) entry which is preliminary data.</text>
</comment>
<reference evidence="1 2" key="1">
    <citation type="submission" date="2020-02" db="EMBL/GenBank/DDBJ databases">
        <authorList>
            <person name="Dziuba M."/>
            <person name="Kuznetsov B."/>
            <person name="Mardanov A."/>
            <person name="Ravin N."/>
            <person name="Grouzdev D."/>
        </authorList>
    </citation>
    <scope>NUCLEOTIDE SEQUENCE [LARGE SCALE GENOMIC DNA]</scope>
    <source>
        <strain evidence="1 2">SpK</strain>
    </source>
</reference>
<sequence length="73" mass="8054">MSTSSAPAWRTPQGEPVSCLEKLKVLAQNLEEFEEMAQDILEDAALMGCDVEQVRSALAERLSAIQIRYADAK</sequence>
<dbReference type="AlphaFoldDB" id="A0A7C9QUM7"/>
<dbReference type="EMBL" id="JAAIYP010000037">
    <property type="protein sequence ID" value="NFV80499.1"/>
    <property type="molecule type" value="Genomic_DNA"/>
</dbReference>
<name>A0A7C9QUM7_9PROT</name>
<proteinExistence type="predicted"/>
<evidence type="ECO:0000313" key="2">
    <source>
        <dbReference type="Proteomes" id="UP000480684"/>
    </source>
</evidence>
<dbReference type="Proteomes" id="UP000480684">
    <property type="component" value="Unassembled WGS sequence"/>
</dbReference>
<protein>
    <submittedName>
        <fullName evidence="1">Uncharacterized protein</fullName>
    </submittedName>
</protein>
<evidence type="ECO:0000313" key="1">
    <source>
        <dbReference type="EMBL" id="NFV80499.1"/>
    </source>
</evidence>
<organism evidence="1 2">
    <name type="scientific">Magnetospirillum aberrantis SpK</name>
    <dbReference type="NCBI Taxonomy" id="908842"/>
    <lineage>
        <taxon>Bacteria</taxon>
        <taxon>Pseudomonadati</taxon>
        <taxon>Pseudomonadota</taxon>
        <taxon>Alphaproteobacteria</taxon>
        <taxon>Rhodospirillales</taxon>
        <taxon>Rhodospirillaceae</taxon>
        <taxon>Magnetospirillum</taxon>
    </lineage>
</organism>
<dbReference type="RefSeq" id="WP_163678867.1">
    <property type="nucleotide sequence ID" value="NZ_JAAIYP010000037.1"/>
</dbReference>